<name>A0A0D5LSP3_MAREN</name>
<dbReference type="STRING" id="1486262.TM49_12905"/>
<dbReference type="Proteomes" id="UP000032611">
    <property type="component" value="Chromosome"/>
</dbReference>
<dbReference type="AlphaFoldDB" id="A0A0D5LSP3"/>
<evidence type="ECO:0000313" key="3">
    <source>
        <dbReference type="Proteomes" id="UP000032611"/>
    </source>
</evidence>
<organism evidence="2 3">
    <name type="scientific">Martelella endophytica</name>
    <dbReference type="NCBI Taxonomy" id="1486262"/>
    <lineage>
        <taxon>Bacteria</taxon>
        <taxon>Pseudomonadati</taxon>
        <taxon>Pseudomonadota</taxon>
        <taxon>Alphaproteobacteria</taxon>
        <taxon>Hyphomicrobiales</taxon>
        <taxon>Aurantimonadaceae</taxon>
        <taxon>Martelella</taxon>
    </lineage>
</organism>
<evidence type="ECO:0000313" key="2">
    <source>
        <dbReference type="EMBL" id="AJY46368.1"/>
    </source>
</evidence>
<evidence type="ECO:0008006" key="4">
    <source>
        <dbReference type="Google" id="ProtNLM"/>
    </source>
</evidence>
<keyword evidence="3" id="KW-1185">Reference proteome</keyword>
<reference evidence="2 3" key="1">
    <citation type="journal article" date="2015" name="Genome Announc.">
        <title>Complete genome sequence of Martelella endophytica YC6887, which has antifungal activity associated with a halophyte.</title>
        <authorList>
            <person name="Khan A."/>
            <person name="Khan H."/>
            <person name="Chung E.J."/>
            <person name="Hossain M.T."/>
            <person name="Chung Y.R."/>
        </authorList>
    </citation>
    <scope>NUCLEOTIDE SEQUENCE [LARGE SCALE GENOMIC DNA]</scope>
    <source>
        <strain evidence="2">YC6887</strain>
    </source>
</reference>
<protein>
    <recommendedName>
        <fullName evidence="4">Transporter</fullName>
    </recommendedName>
</protein>
<accession>A0A0D5LSP3</accession>
<dbReference type="HOGENOM" id="CLU_072059_2_0_5"/>
<dbReference type="RefSeq" id="WP_045681792.1">
    <property type="nucleotide sequence ID" value="NZ_CP010803.1"/>
</dbReference>
<dbReference type="EMBL" id="CP010803">
    <property type="protein sequence ID" value="AJY46368.1"/>
    <property type="molecule type" value="Genomic_DNA"/>
</dbReference>
<feature type="signal peptide" evidence="1">
    <location>
        <begin position="1"/>
        <end position="23"/>
    </location>
</feature>
<keyword evidence="1" id="KW-0732">Signal</keyword>
<proteinExistence type="predicted"/>
<dbReference type="OrthoDB" id="9809066at2"/>
<dbReference type="KEGG" id="mey:TM49_12905"/>
<feature type="chain" id="PRO_5002295402" description="Transporter" evidence="1">
    <location>
        <begin position="24"/>
        <end position="271"/>
    </location>
</feature>
<evidence type="ECO:0000256" key="1">
    <source>
        <dbReference type="SAM" id="SignalP"/>
    </source>
</evidence>
<sequence>MRFSQLAPLTTAILLLFARGAAAQDDGGAASEITKKLANPVASMVVLPLEMNYDTGYGPEGGDRFDLKFKPIIPFRLNDDWNLITRTIIPLVSQNDVFGPSGEQFGFGDTTTSLFLSPRDSGINGLIWGAGPIFLLPTATDDLLGGRKWGAGPTAVIADQTGPLTVGFLGSHIWSFAGDDDRKDISSTFLQPFMTYRFAHVWSLGLTTETTYDWKGDIWAVPVELTLSKLVKFGEQPVNLTAGVRYWAARPDGGPDRWGARLGVAFVFPKT</sequence>
<gene>
    <name evidence="2" type="ORF">TM49_12905</name>
</gene>
<dbReference type="PATRIC" id="fig|1486262.3.peg.2668"/>